<dbReference type="Pfam" id="PF13439">
    <property type="entry name" value="Glyco_transf_4"/>
    <property type="match status" value="1"/>
</dbReference>
<dbReference type="InterPro" id="IPR028098">
    <property type="entry name" value="Glyco_trans_4-like_N"/>
</dbReference>
<dbReference type="AlphaFoldDB" id="A0A2U0I5T4"/>
<reference evidence="3 4" key="1">
    <citation type="submission" date="2018-04" db="EMBL/GenBank/DDBJ databases">
        <title>Marixanthomonas spongiae HN-E44 sp. nov., isolated from a marine sponge.</title>
        <authorList>
            <person name="Luo L."/>
            <person name="Zhuang L."/>
        </authorList>
    </citation>
    <scope>NUCLEOTIDE SEQUENCE [LARGE SCALE GENOMIC DNA]</scope>
    <source>
        <strain evidence="3 4">HN-E44</strain>
    </source>
</reference>
<dbReference type="InterPro" id="IPR050194">
    <property type="entry name" value="Glycosyltransferase_grp1"/>
</dbReference>
<proteinExistence type="predicted"/>
<gene>
    <name evidence="3" type="ORF">DDV96_04205</name>
</gene>
<dbReference type="PANTHER" id="PTHR45947:SF3">
    <property type="entry name" value="SULFOQUINOVOSYL TRANSFERASE SQD2"/>
    <property type="match status" value="1"/>
</dbReference>
<dbReference type="CDD" id="cd03801">
    <property type="entry name" value="GT4_PimA-like"/>
    <property type="match status" value="1"/>
</dbReference>
<feature type="domain" description="Glycosyltransferase subfamily 4-like N-terminal" evidence="2">
    <location>
        <begin position="18"/>
        <end position="161"/>
    </location>
</feature>
<dbReference type="Gene3D" id="3.40.50.2000">
    <property type="entry name" value="Glycogen Phosphorylase B"/>
    <property type="match status" value="2"/>
</dbReference>
<dbReference type="GO" id="GO:0016757">
    <property type="term" value="F:glycosyltransferase activity"/>
    <property type="evidence" value="ECO:0007669"/>
    <property type="project" value="InterPro"/>
</dbReference>
<dbReference type="EMBL" id="QEHR01000002">
    <property type="protein sequence ID" value="PVW16466.1"/>
    <property type="molecule type" value="Genomic_DNA"/>
</dbReference>
<organism evidence="3 4">
    <name type="scientific">Marixanthomonas spongiae</name>
    <dbReference type="NCBI Taxonomy" id="2174845"/>
    <lineage>
        <taxon>Bacteria</taxon>
        <taxon>Pseudomonadati</taxon>
        <taxon>Bacteroidota</taxon>
        <taxon>Flavobacteriia</taxon>
        <taxon>Flavobacteriales</taxon>
        <taxon>Flavobacteriaceae</taxon>
        <taxon>Marixanthomonas</taxon>
    </lineage>
</organism>
<evidence type="ECO:0000259" key="1">
    <source>
        <dbReference type="Pfam" id="PF00534"/>
    </source>
</evidence>
<evidence type="ECO:0000313" key="3">
    <source>
        <dbReference type="EMBL" id="PVW16466.1"/>
    </source>
</evidence>
<evidence type="ECO:0000259" key="2">
    <source>
        <dbReference type="Pfam" id="PF13439"/>
    </source>
</evidence>
<dbReference type="PANTHER" id="PTHR45947">
    <property type="entry name" value="SULFOQUINOVOSYL TRANSFERASE SQD2"/>
    <property type="match status" value="1"/>
</dbReference>
<feature type="domain" description="Glycosyl transferase family 1" evidence="1">
    <location>
        <begin position="169"/>
        <end position="323"/>
    </location>
</feature>
<dbReference type="Proteomes" id="UP000245962">
    <property type="component" value="Unassembled WGS sequence"/>
</dbReference>
<name>A0A2U0I5T4_9FLAO</name>
<evidence type="ECO:0008006" key="5">
    <source>
        <dbReference type="Google" id="ProtNLM"/>
    </source>
</evidence>
<keyword evidence="4" id="KW-1185">Reference proteome</keyword>
<evidence type="ECO:0000313" key="4">
    <source>
        <dbReference type="Proteomes" id="UP000245962"/>
    </source>
</evidence>
<dbReference type="InterPro" id="IPR001296">
    <property type="entry name" value="Glyco_trans_1"/>
</dbReference>
<dbReference type="OrthoDB" id="7560678at2"/>
<accession>A0A2U0I5T4</accession>
<dbReference type="RefSeq" id="WP_116693479.1">
    <property type="nucleotide sequence ID" value="NZ_QEHR01000002.1"/>
</dbReference>
<protein>
    <recommendedName>
        <fullName evidence="5">Glycosyltransferase</fullName>
    </recommendedName>
</protein>
<comment type="caution">
    <text evidence="3">The sequence shown here is derived from an EMBL/GenBank/DDBJ whole genome shotgun (WGS) entry which is preliminary data.</text>
</comment>
<sequence length="352" mass="40312">MPSKTRILYTIPNFKTAGSQYVVMALVERIDKTRFEPLIGVERFPETIPQIIPQKNQVVLAKNGNLRKDALAFSKLLKKQRIDLVHSWDYKSEFVEAIGCKLARVPYLFTKKNDAWSKRWFLKSLLATHIAYDNPEMKSRFFSNRIFQKKITFIPHGVDTALFKPSPVKLKASEKFTICSVGNIGDNKNQMFLIKALKALPERVHLNIYGKADTAYLKKMQQLIQQENLEGRVHIEGFVPNNQLPGILQQQDVFVLASKKEGLPVSILEALACGVPVLCSDSGGGSRYIFKETISENIFDLKKPQDFVDKCKPLLENEKYYFRKRKEAVQIAARFDVEKEVASYSKLYDKLV</sequence>
<dbReference type="Pfam" id="PF00534">
    <property type="entry name" value="Glycos_transf_1"/>
    <property type="match status" value="1"/>
</dbReference>
<dbReference type="SUPFAM" id="SSF53756">
    <property type="entry name" value="UDP-Glycosyltransferase/glycogen phosphorylase"/>
    <property type="match status" value="1"/>
</dbReference>